<evidence type="ECO:0008006" key="4">
    <source>
        <dbReference type="Google" id="ProtNLM"/>
    </source>
</evidence>
<proteinExistence type="predicted"/>
<dbReference type="OrthoDB" id="1894652at2759"/>
<reference evidence="2 3" key="1">
    <citation type="journal article" date="2016" name="Genome Biol. Evol.">
        <title>Divergent and convergent evolution of fungal pathogenicity.</title>
        <authorList>
            <person name="Shang Y."/>
            <person name="Xiao G."/>
            <person name="Zheng P."/>
            <person name="Cen K."/>
            <person name="Zhan S."/>
            <person name="Wang C."/>
        </authorList>
    </citation>
    <scope>NUCLEOTIDE SEQUENCE [LARGE SCALE GENOMIC DNA]</scope>
    <source>
        <strain evidence="2 3">ARSEF 7405</strain>
    </source>
</reference>
<feature type="chain" id="PRO_5007896393" description="Cyclin-dependent protein kinase regulator pho80" evidence="1">
    <location>
        <begin position="24"/>
        <end position="194"/>
    </location>
</feature>
<keyword evidence="1" id="KW-0732">Signal</keyword>
<dbReference type="AlphaFoldDB" id="A0A168DX32"/>
<feature type="signal peptide" evidence="1">
    <location>
        <begin position="1"/>
        <end position="23"/>
    </location>
</feature>
<evidence type="ECO:0000313" key="3">
    <source>
        <dbReference type="Proteomes" id="UP000242877"/>
    </source>
</evidence>
<gene>
    <name evidence="2" type="ORF">AAP_00472</name>
</gene>
<keyword evidence="3" id="KW-1185">Reference proteome</keyword>
<dbReference type="PANTHER" id="PTHR39219">
    <property type="entry name" value="ER MEMBRANE PROTEIN COMPLEX SUBUNIT 10"/>
    <property type="match status" value="1"/>
</dbReference>
<evidence type="ECO:0000313" key="2">
    <source>
        <dbReference type="EMBL" id="KZZ98211.1"/>
    </source>
</evidence>
<organism evidence="2 3">
    <name type="scientific">Ascosphaera apis ARSEF 7405</name>
    <dbReference type="NCBI Taxonomy" id="392613"/>
    <lineage>
        <taxon>Eukaryota</taxon>
        <taxon>Fungi</taxon>
        <taxon>Dikarya</taxon>
        <taxon>Ascomycota</taxon>
        <taxon>Pezizomycotina</taxon>
        <taxon>Eurotiomycetes</taxon>
        <taxon>Eurotiomycetidae</taxon>
        <taxon>Onygenales</taxon>
        <taxon>Ascosphaeraceae</taxon>
        <taxon>Ascosphaera</taxon>
    </lineage>
</organism>
<protein>
    <recommendedName>
        <fullName evidence="4">Cyclin-dependent protein kinase regulator pho80</fullName>
    </recommendedName>
</protein>
<dbReference type="EMBL" id="AZGZ01000001">
    <property type="protein sequence ID" value="KZZ98211.1"/>
    <property type="molecule type" value="Genomic_DNA"/>
</dbReference>
<dbReference type="VEuPathDB" id="FungiDB:AAP_00472"/>
<dbReference type="Proteomes" id="UP000242877">
    <property type="component" value="Unassembled WGS sequence"/>
</dbReference>
<evidence type="ECO:0000256" key="1">
    <source>
        <dbReference type="SAM" id="SignalP"/>
    </source>
</evidence>
<comment type="caution">
    <text evidence="2">The sequence shown here is derived from an EMBL/GenBank/DDBJ whole genome shotgun (WGS) entry which is preliminary data.</text>
</comment>
<sequence>MASHTYIISAVLLTLLTFAFASSQSLDVYYWPLNSSAQPDRLLTVTLNAAASDATITSYAPPTQEALSGANELARIGTFDPVSNEWIGTLVRRSIFESGQSLDLQLHVDPSSSHVYGVSLRTSLSSKAGDNKAFPGVKIIPPSPYLAPVLSQPAPIVRDGTPAVQVPEKTFIQKYWWIFAGMALMSLLGNGEQR</sequence>
<name>A0A168DX32_9EURO</name>
<accession>A0A168DX32</accession>
<dbReference type="PANTHER" id="PTHR39219:SF1">
    <property type="entry name" value="ER MEMBRANE PROTEIN COMPLEX SUBUNIT 10"/>
    <property type="match status" value="1"/>
</dbReference>